<evidence type="ECO:0000256" key="13">
    <source>
        <dbReference type="SAM" id="MobiDB-lite"/>
    </source>
</evidence>
<sequence>MLFKFGVTFVIAVGIILFYLVNIQNTEQHGNYKGMVGDAVQHALMDESNHMRKELDQEAQPEDRKNLRKESNGNSDNKQGVELKVETILPQEKLHGHTVHLCVVVCGSRADETMVMLKSAAIVTPLSISLVFHIIAEPANQIQFRDQLELWPYAHRQRLSYKIYNVSFPGGATSDSWKKLFKPCASQRLFLPDLLKDVDSLIYVDTDTLFLQSLSDLWQHFKRMNRSQLVGVVSEAEDGTAGWYNRFANHPYYGEFGVNSGVMLMNLTRLRKTSWLSDMQIFYNKYYMMIPWGDQDLINIFFAAHPDQLYLMGCQWNYRSDHCKYMSNCRAAEERGVSVLHGSRRIFYKEREPSFAAVFETFKNYKLGDDPEQQFLKILEDNLSKAESSNCGKVSHIFLMQLWKLVNRTMELKNEKEKLSDQDVDSMRSADENAHMSFDDVIEAIDRHRLKAAGDPDKRHGNVSFPSASNVQHQPDTKLLGKNYQGVGDTHIQSLDKGRSEDNGSVIKAVTEDYVSDIKRSDENVPRAQSNNAIVSVQEDDQYDYYGDEK</sequence>
<organism evidence="15 16">
    <name type="scientific">Lymnaea stagnalis</name>
    <name type="common">Great pond snail</name>
    <name type="synonym">Helix stagnalis</name>
    <dbReference type="NCBI Taxonomy" id="6523"/>
    <lineage>
        <taxon>Eukaryota</taxon>
        <taxon>Metazoa</taxon>
        <taxon>Spiralia</taxon>
        <taxon>Lophotrochozoa</taxon>
        <taxon>Mollusca</taxon>
        <taxon>Gastropoda</taxon>
        <taxon>Heterobranchia</taxon>
        <taxon>Euthyneura</taxon>
        <taxon>Panpulmonata</taxon>
        <taxon>Hygrophila</taxon>
        <taxon>Lymnaeoidea</taxon>
        <taxon>Lymnaeidae</taxon>
        <taxon>Lymnaea</taxon>
    </lineage>
</organism>
<evidence type="ECO:0000313" key="15">
    <source>
        <dbReference type="EMBL" id="CAL1537170.1"/>
    </source>
</evidence>
<dbReference type="Pfam" id="PF01501">
    <property type="entry name" value="Glyco_transf_8"/>
    <property type="match status" value="1"/>
</dbReference>
<keyword evidence="9" id="KW-0325">Glycoprotein</keyword>
<keyword evidence="8 14" id="KW-0472">Membrane</keyword>
<dbReference type="EC" id="2.4.2.42" evidence="11"/>
<evidence type="ECO:0000256" key="6">
    <source>
        <dbReference type="ARBA" id="ARBA00022968"/>
    </source>
</evidence>
<comment type="catalytic activity">
    <reaction evidence="12">
        <text>3-O-(beta-D-glucosyl)-L-seryl-[EGF-like domain protein] + UDP-alpha-D-xylose = 3-O-[alpha-D-xylosyl-(1-&gt;3)-beta-D-glucosyl]-L-seryl-[EGF-like domain protein] + UDP + H(+)</text>
        <dbReference type="Rhea" id="RHEA:56064"/>
        <dbReference type="Rhea" id="RHEA-COMP:14610"/>
        <dbReference type="Rhea" id="RHEA-COMP:14611"/>
        <dbReference type="ChEBI" id="CHEBI:15378"/>
        <dbReference type="ChEBI" id="CHEBI:57632"/>
        <dbReference type="ChEBI" id="CHEBI:58223"/>
        <dbReference type="ChEBI" id="CHEBI:140575"/>
        <dbReference type="ChEBI" id="CHEBI:140576"/>
        <dbReference type="EC" id="2.4.2.42"/>
    </reaction>
</comment>
<comment type="subcellular location">
    <subcellularLocation>
        <location evidence="1">Membrane</location>
        <topology evidence="1">Single-pass type II membrane protein</topology>
    </subcellularLocation>
</comment>
<dbReference type="InterPro" id="IPR002495">
    <property type="entry name" value="Glyco_trans_8"/>
</dbReference>
<dbReference type="InterPro" id="IPR029044">
    <property type="entry name" value="Nucleotide-diphossugar_trans"/>
</dbReference>
<evidence type="ECO:0000256" key="9">
    <source>
        <dbReference type="ARBA" id="ARBA00023180"/>
    </source>
</evidence>
<evidence type="ECO:0000256" key="7">
    <source>
        <dbReference type="ARBA" id="ARBA00022989"/>
    </source>
</evidence>
<dbReference type="PANTHER" id="PTHR46012:SF2">
    <property type="entry name" value="IP22168P"/>
    <property type="match status" value="1"/>
</dbReference>
<evidence type="ECO:0000256" key="5">
    <source>
        <dbReference type="ARBA" id="ARBA00022692"/>
    </source>
</evidence>
<dbReference type="EMBL" id="CAXITT010000252">
    <property type="protein sequence ID" value="CAL1537170.1"/>
    <property type="molecule type" value="Genomic_DNA"/>
</dbReference>
<dbReference type="AlphaFoldDB" id="A0AAV2HSS4"/>
<keyword evidence="5 14" id="KW-0812">Transmembrane</keyword>
<feature type="region of interest" description="Disordered" evidence="13">
    <location>
        <begin position="453"/>
        <end position="476"/>
    </location>
</feature>
<keyword evidence="6" id="KW-0735">Signal-anchor</keyword>
<evidence type="ECO:0000256" key="1">
    <source>
        <dbReference type="ARBA" id="ARBA00004606"/>
    </source>
</evidence>
<dbReference type="GO" id="GO:0016020">
    <property type="term" value="C:membrane"/>
    <property type="evidence" value="ECO:0007669"/>
    <property type="project" value="UniProtKB-SubCell"/>
</dbReference>
<dbReference type="SUPFAM" id="SSF53448">
    <property type="entry name" value="Nucleotide-diphospho-sugar transferases"/>
    <property type="match status" value="1"/>
</dbReference>
<keyword evidence="3" id="KW-0328">Glycosyltransferase</keyword>
<accession>A0AAV2HSS4</accession>
<comment type="caution">
    <text evidence="15">The sequence shown here is derived from an EMBL/GenBank/DDBJ whole genome shotgun (WGS) entry which is preliminary data.</text>
</comment>
<comment type="function">
    <text evidence="10">Glycosyltransferase which elongates the O-linked glucose attached to EGF-like repeats in the extracellular domain of Notch proteins by catalyzing the addition of xylose.</text>
</comment>
<evidence type="ECO:0000256" key="14">
    <source>
        <dbReference type="SAM" id="Phobius"/>
    </source>
</evidence>
<evidence type="ECO:0000256" key="8">
    <source>
        <dbReference type="ARBA" id="ARBA00023136"/>
    </source>
</evidence>
<reference evidence="15 16" key="1">
    <citation type="submission" date="2024-04" db="EMBL/GenBank/DDBJ databases">
        <authorList>
            <consortium name="Genoscope - CEA"/>
            <person name="William W."/>
        </authorList>
    </citation>
    <scope>NUCLEOTIDE SEQUENCE [LARGE SCALE GENOMIC DNA]</scope>
</reference>
<keyword evidence="4" id="KW-0808">Transferase</keyword>
<evidence type="ECO:0000256" key="3">
    <source>
        <dbReference type="ARBA" id="ARBA00022676"/>
    </source>
</evidence>
<dbReference type="GO" id="GO:0140563">
    <property type="term" value="F:UDP-D-xylose:beta-D-glucoside alpha-1,3-D-xylosyltransferase activity"/>
    <property type="evidence" value="ECO:0007669"/>
    <property type="project" value="UniProtKB-EC"/>
</dbReference>
<feature type="transmembrane region" description="Helical" evidence="14">
    <location>
        <begin position="115"/>
        <end position="136"/>
    </location>
</feature>
<dbReference type="PANTHER" id="PTHR46012">
    <property type="entry name" value="IP22168P"/>
    <property type="match status" value="1"/>
</dbReference>
<feature type="transmembrane region" description="Helical" evidence="14">
    <location>
        <begin position="6"/>
        <end position="23"/>
    </location>
</feature>
<feature type="compositionally biased region" description="Basic and acidic residues" evidence="13">
    <location>
        <begin position="52"/>
        <end position="71"/>
    </location>
</feature>
<keyword evidence="7 14" id="KW-1133">Transmembrane helix</keyword>
<feature type="region of interest" description="Disordered" evidence="13">
    <location>
        <begin position="52"/>
        <end position="81"/>
    </location>
</feature>
<proteinExistence type="inferred from homology"/>
<name>A0AAV2HSS4_LYMST</name>
<evidence type="ECO:0000256" key="12">
    <source>
        <dbReference type="ARBA" id="ARBA00049181"/>
    </source>
</evidence>
<evidence type="ECO:0000256" key="10">
    <source>
        <dbReference type="ARBA" id="ARBA00037301"/>
    </source>
</evidence>
<dbReference type="InterPro" id="IPR051993">
    <property type="entry name" value="Glycosyltransferase_8"/>
</dbReference>
<comment type="similarity">
    <text evidence="2">Belongs to the glycosyltransferase 8 family.</text>
</comment>
<protein>
    <recommendedName>
        <fullName evidence="11">UDP-D-xylose:beta-D-glucoside alpha-1,3-D-xylosyltransferase</fullName>
        <ecNumber evidence="11">2.4.2.42</ecNumber>
    </recommendedName>
</protein>
<evidence type="ECO:0000256" key="11">
    <source>
        <dbReference type="ARBA" id="ARBA00038854"/>
    </source>
</evidence>
<dbReference type="Gene3D" id="3.90.550.10">
    <property type="entry name" value="Spore Coat Polysaccharide Biosynthesis Protein SpsA, Chain A"/>
    <property type="match status" value="1"/>
</dbReference>
<evidence type="ECO:0000313" key="16">
    <source>
        <dbReference type="Proteomes" id="UP001497497"/>
    </source>
</evidence>
<evidence type="ECO:0000256" key="2">
    <source>
        <dbReference type="ARBA" id="ARBA00006351"/>
    </source>
</evidence>
<keyword evidence="16" id="KW-1185">Reference proteome</keyword>
<gene>
    <name evidence="15" type="ORF">GSLYS_00011083001</name>
</gene>
<feature type="compositionally biased region" description="Polar residues" evidence="13">
    <location>
        <begin position="464"/>
        <end position="474"/>
    </location>
</feature>
<evidence type="ECO:0000256" key="4">
    <source>
        <dbReference type="ARBA" id="ARBA00022679"/>
    </source>
</evidence>
<dbReference type="Proteomes" id="UP001497497">
    <property type="component" value="Unassembled WGS sequence"/>
</dbReference>
<dbReference type="GO" id="GO:0016266">
    <property type="term" value="P:protein O-linked glycosylation via N-acetyl-galactosamine"/>
    <property type="evidence" value="ECO:0007669"/>
    <property type="project" value="TreeGrafter"/>
</dbReference>
<feature type="region of interest" description="Disordered" evidence="13">
    <location>
        <begin position="521"/>
        <end position="550"/>
    </location>
</feature>